<organism evidence="3">
    <name type="scientific">Ignisphaera aggregans</name>
    <dbReference type="NCBI Taxonomy" id="334771"/>
    <lineage>
        <taxon>Archaea</taxon>
        <taxon>Thermoproteota</taxon>
        <taxon>Thermoprotei</taxon>
        <taxon>Desulfurococcales</taxon>
        <taxon>Desulfurococcaceae</taxon>
        <taxon>Ignisphaera</taxon>
    </lineage>
</organism>
<feature type="domain" description="N-acetyltransferase" evidence="1">
    <location>
        <begin position="1"/>
        <end position="142"/>
    </location>
</feature>
<comment type="caution">
    <text evidence="3">The sequence shown here is derived from an EMBL/GenBank/DDBJ whole genome shotgun (WGS) entry which is preliminary data.</text>
</comment>
<dbReference type="GO" id="GO:0016747">
    <property type="term" value="F:acyltransferase activity, transferring groups other than amino-acyl groups"/>
    <property type="evidence" value="ECO:0007669"/>
    <property type="project" value="InterPro"/>
</dbReference>
<dbReference type="Gene3D" id="3.40.630.30">
    <property type="match status" value="1"/>
</dbReference>
<proteinExistence type="predicted"/>
<evidence type="ECO:0000259" key="1">
    <source>
        <dbReference type="PROSITE" id="PS51186"/>
    </source>
</evidence>
<dbReference type="EMBL" id="DTDH01000028">
    <property type="protein sequence ID" value="HGT98014.1"/>
    <property type="molecule type" value="Genomic_DNA"/>
</dbReference>
<evidence type="ECO:0000313" key="3">
    <source>
        <dbReference type="EMBL" id="HGT98014.1"/>
    </source>
</evidence>
<keyword evidence="3" id="KW-0808">Transferase</keyword>
<dbReference type="PROSITE" id="PS51186">
    <property type="entry name" value="GNAT"/>
    <property type="match status" value="1"/>
</dbReference>
<dbReference type="SUPFAM" id="SSF55729">
    <property type="entry name" value="Acyl-CoA N-acyltransferases (Nat)"/>
    <property type="match status" value="1"/>
</dbReference>
<dbReference type="CDD" id="cd04301">
    <property type="entry name" value="NAT_SF"/>
    <property type="match status" value="1"/>
</dbReference>
<name>A0A7J3MWU8_9CREN</name>
<dbReference type="AlphaFoldDB" id="A0A7J3MWU8"/>
<gene>
    <name evidence="2" type="ORF">ENT99_07455</name>
    <name evidence="3" type="ORF">ENU64_01110</name>
</gene>
<sequence length="192" mass="22158">MHVYECGRECRDIVEKIFNSSFSWFHSYYATSCTEVGVCRSVVAYEDEGVAIGVFYSIDKLSVGVIYYVAVLPTHRRRGVGKIIVASIEEILSSEGIYTFLATTKSSNIASRRMLIGLGYMDLKLDRIDEDTREAIMMLTCGYEDDILQIKTFDTPIDEFFKKLIQNLDAIELVWRTICYNPWRKLRKRTNI</sequence>
<reference evidence="3" key="1">
    <citation type="journal article" date="2020" name="mSystems">
        <title>Genome- and Community-Level Interaction Insights into Carbon Utilization and Element Cycling Functions of Hydrothermarchaeota in Hydrothermal Sediment.</title>
        <authorList>
            <person name="Zhou Z."/>
            <person name="Liu Y."/>
            <person name="Xu W."/>
            <person name="Pan J."/>
            <person name="Luo Z.H."/>
            <person name="Li M."/>
        </authorList>
    </citation>
    <scope>NUCLEOTIDE SEQUENCE [LARGE SCALE GENOMIC DNA]</scope>
    <source>
        <strain evidence="2">SpSt-629</strain>
        <strain evidence="3">SpSt-688</strain>
    </source>
</reference>
<dbReference type="InterPro" id="IPR000182">
    <property type="entry name" value="GNAT_dom"/>
</dbReference>
<evidence type="ECO:0000313" key="2">
    <source>
        <dbReference type="EMBL" id="HFQ79512.1"/>
    </source>
</evidence>
<protein>
    <submittedName>
        <fullName evidence="3">GNAT family N-acetyltransferase</fullName>
    </submittedName>
</protein>
<accession>A0A7J3MWU8</accession>
<dbReference type="InterPro" id="IPR016181">
    <property type="entry name" value="Acyl_CoA_acyltransferase"/>
</dbReference>
<dbReference type="Pfam" id="PF00583">
    <property type="entry name" value="Acetyltransf_1"/>
    <property type="match status" value="1"/>
</dbReference>
<dbReference type="EMBL" id="DTAU01000141">
    <property type="protein sequence ID" value="HFQ79512.1"/>
    <property type="molecule type" value="Genomic_DNA"/>
</dbReference>